<dbReference type="GO" id="GO:0009506">
    <property type="term" value="C:plasmodesma"/>
    <property type="evidence" value="ECO:0007669"/>
    <property type="project" value="TreeGrafter"/>
</dbReference>
<gene>
    <name evidence="5" type="primary">gb05928</name>
    <name evidence="5" type="ORF">PR202_gb05928</name>
</gene>
<dbReference type="PANTHER" id="PTHR31415">
    <property type="entry name" value="OS05G0367900 PROTEIN"/>
    <property type="match status" value="1"/>
</dbReference>
<organism evidence="5 6">
    <name type="scientific">Eleusine coracana subsp. coracana</name>
    <dbReference type="NCBI Taxonomy" id="191504"/>
    <lineage>
        <taxon>Eukaryota</taxon>
        <taxon>Viridiplantae</taxon>
        <taxon>Streptophyta</taxon>
        <taxon>Embryophyta</taxon>
        <taxon>Tracheophyta</taxon>
        <taxon>Spermatophyta</taxon>
        <taxon>Magnoliopsida</taxon>
        <taxon>Liliopsida</taxon>
        <taxon>Poales</taxon>
        <taxon>Poaceae</taxon>
        <taxon>PACMAD clade</taxon>
        <taxon>Chloridoideae</taxon>
        <taxon>Cynodonteae</taxon>
        <taxon>Eleusininae</taxon>
        <taxon>Eleusine</taxon>
    </lineage>
</organism>
<dbReference type="Proteomes" id="UP001054889">
    <property type="component" value="Unassembled WGS sequence"/>
</dbReference>
<comment type="caution">
    <text evidence="5">The sequence shown here is derived from an EMBL/GenBank/DDBJ whole genome shotgun (WGS) entry which is preliminary data.</text>
</comment>
<dbReference type="PANTHER" id="PTHR31415:SF20">
    <property type="entry name" value="NDR1_HIN1-LIKE PROTEIN 26"/>
    <property type="match status" value="1"/>
</dbReference>
<protein>
    <recommendedName>
        <fullName evidence="7">Late embryogenesis abundant protein LEA-2 subgroup domain-containing protein</fullName>
    </recommendedName>
</protein>
<evidence type="ECO:0000313" key="6">
    <source>
        <dbReference type="Proteomes" id="UP001054889"/>
    </source>
</evidence>
<keyword evidence="2 4" id="KW-0472">Membrane</keyword>
<name>A0AAV5E5S7_ELECO</name>
<evidence type="ECO:0000313" key="5">
    <source>
        <dbReference type="EMBL" id="GJN18734.1"/>
    </source>
</evidence>
<evidence type="ECO:0000256" key="4">
    <source>
        <dbReference type="SAM" id="Phobius"/>
    </source>
</evidence>
<keyword evidence="4" id="KW-0812">Transmembrane</keyword>
<evidence type="ECO:0000256" key="1">
    <source>
        <dbReference type="ARBA" id="ARBA00004370"/>
    </source>
</evidence>
<feature type="region of interest" description="Disordered" evidence="3">
    <location>
        <begin position="1"/>
        <end position="21"/>
    </location>
</feature>
<dbReference type="EMBL" id="BQKI01000074">
    <property type="protein sequence ID" value="GJN18734.1"/>
    <property type="molecule type" value="Genomic_DNA"/>
</dbReference>
<evidence type="ECO:0000256" key="3">
    <source>
        <dbReference type="SAM" id="MobiDB-lite"/>
    </source>
</evidence>
<dbReference type="GO" id="GO:0005886">
    <property type="term" value="C:plasma membrane"/>
    <property type="evidence" value="ECO:0007669"/>
    <property type="project" value="TreeGrafter"/>
</dbReference>
<feature type="transmembrane region" description="Helical" evidence="4">
    <location>
        <begin position="28"/>
        <end position="52"/>
    </location>
</feature>
<dbReference type="InterPro" id="IPR044839">
    <property type="entry name" value="NDR1-like"/>
</dbReference>
<comment type="subcellular location">
    <subcellularLocation>
        <location evidence="1">Membrane</location>
    </subcellularLocation>
</comment>
<reference evidence="5" key="2">
    <citation type="submission" date="2021-12" db="EMBL/GenBank/DDBJ databases">
        <title>Resequencing data analysis of finger millet.</title>
        <authorList>
            <person name="Hatakeyama M."/>
            <person name="Aluri S."/>
            <person name="Balachadran M.T."/>
            <person name="Sivarajan S.R."/>
            <person name="Poveda L."/>
            <person name="Shimizu-Inatsugi R."/>
            <person name="Schlapbach R."/>
            <person name="Sreeman S.M."/>
            <person name="Shimizu K.K."/>
        </authorList>
    </citation>
    <scope>NUCLEOTIDE SEQUENCE</scope>
</reference>
<reference evidence="5" key="1">
    <citation type="journal article" date="2018" name="DNA Res.">
        <title>Multiple hybrid de novo genome assembly of finger millet, an orphan allotetraploid crop.</title>
        <authorList>
            <person name="Hatakeyama M."/>
            <person name="Aluri S."/>
            <person name="Balachadran M.T."/>
            <person name="Sivarajan S.R."/>
            <person name="Patrignani A."/>
            <person name="Gruter S."/>
            <person name="Poveda L."/>
            <person name="Shimizu-Inatsugi R."/>
            <person name="Baeten J."/>
            <person name="Francoijs K.J."/>
            <person name="Nataraja K.N."/>
            <person name="Reddy Y.A.N."/>
            <person name="Phadnis S."/>
            <person name="Ravikumar R.L."/>
            <person name="Schlapbach R."/>
            <person name="Sreeman S.M."/>
            <person name="Shimizu K.K."/>
        </authorList>
    </citation>
    <scope>NUCLEOTIDE SEQUENCE</scope>
</reference>
<dbReference type="AlphaFoldDB" id="A0AAV5E5S7"/>
<evidence type="ECO:0008006" key="7">
    <source>
        <dbReference type="Google" id="ProtNLM"/>
    </source>
</evidence>
<proteinExistence type="predicted"/>
<dbReference type="GO" id="GO:0098542">
    <property type="term" value="P:defense response to other organism"/>
    <property type="evidence" value="ECO:0007669"/>
    <property type="project" value="InterPro"/>
</dbReference>
<keyword evidence="6" id="KW-1185">Reference proteome</keyword>
<evidence type="ECO:0000256" key="2">
    <source>
        <dbReference type="ARBA" id="ARBA00023136"/>
    </source>
</evidence>
<sequence>MSLITVDPDKSPRDCTRKRHGSSRRKRAVIIAASTTLLVLGIIILLWLTLLLRPSNPPHFSLLAATVTASDNGSVIVIFSVGNPNAHAAALYEQLQVNASFAGIPLGGSLPPLEQQAAEGDVLMSALLKSSSSSSSPATTEVKKDGAVRWKVANWWVSGRHALAVVCAFSSVQGWSQCNTHVL</sequence>
<accession>A0AAV5E5S7</accession>
<keyword evidence="4" id="KW-1133">Transmembrane helix</keyword>